<dbReference type="Gene3D" id="3.30.420.180">
    <property type="entry name" value="CobE/GbiG C-terminal domain"/>
    <property type="match status" value="1"/>
</dbReference>
<dbReference type="InterPro" id="IPR002750">
    <property type="entry name" value="CobE/GbiG_C"/>
</dbReference>
<keyword evidence="5" id="KW-1185">Reference proteome</keyword>
<name>A0ABW0YR03_9BACI</name>
<dbReference type="Pfam" id="PF11760">
    <property type="entry name" value="CbiG_N"/>
    <property type="match status" value="1"/>
</dbReference>
<reference evidence="5" key="1">
    <citation type="journal article" date="2019" name="Int. J. Syst. Evol. Microbiol.">
        <title>The Global Catalogue of Microorganisms (GCM) 10K type strain sequencing project: providing services to taxonomists for standard genome sequencing and annotation.</title>
        <authorList>
            <consortium name="The Broad Institute Genomics Platform"/>
            <consortium name="The Broad Institute Genome Sequencing Center for Infectious Disease"/>
            <person name="Wu L."/>
            <person name="Ma J."/>
        </authorList>
    </citation>
    <scope>NUCLEOTIDE SEQUENCE [LARGE SCALE GENOMIC DNA]</scope>
    <source>
        <strain evidence="5">CECT 7184</strain>
    </source>
</reference>
<protein>
    <submittedName>
        <fullName evidence="4">Cobalt-precorrin 5A hydrolase</fullName>
    </submittedName>
</protein>
<dbReference type="EMBL" id="JBHSOZ010000004">
    <property type="protein sequence ID" value="MFC5713152.1"/>
    <property type="molecule type" value="Genomic_DNA"/>
</dbReference>
<dbReference type="Proteomes" id="UP001596142">
    <property type="component" value="Unassembled WGS sequence"/>
</dbReference>
<dbReference type="PANTHER" id="PTHR37477">
    <property type="entry name" value="COBALT-PRECORRIN-5A HYDROLASE"/>
    <property type="match status" value="1"/>
</dbReference>
<gene>
    <name evidence="4" type="ORF">ACFPU1_10180</name>
</gene>
<dbReference type="InterPro" id="IPR036518">
    <property type="entry name" value="CobE/GbiG_C_sf"/>
</dbReference>
<keyword evidence="4" id="KW-0378">Hydrolase</keyword>
<dbReference type="PANTHER" id="PTHR37477:SF1">
    <property type="entry name" value="COBALT-PRECORRIN-5A HYDROLASE"/>
    <property type="match status" value="1"/>
</dbReference>
<dbReference type="Pfam" id="PF11761">
    <property type="entry name" value="CbiG_mid"/>
    <property type="match status" value="1"/>
</dbReference>
<accession>A0ABW0YR03</accession>
<feature type="domain" description="Cobalamin synthesis G N-terminal" evidence="2">
    <location>
        <begin position="56"/>
        <end position="135"/>
    </location>
</feature>
<organism evidence="4 5">
    <name type="scientific">Thalassorhabdus alkalitolerans</name>
    <dbReference type="NCBI Taxonomy" id="2282697"/>
    <lineage>
        <taxon>Bacteria</taxon>
        <taxon>Bacillati</taxon>
        <taxon>Bacillota</taxon>
        <taxon>Bacilli</taxon>
        <taxon>Bacillales</taxon>
        <taxon>Bacillaceae</taxon>
        <taxon>Thalassorhabdus</taxon>
    </lineage>
</organism>
<dbReference type="GO" id="GO:0016787">
    <property type="term" value="F:hydrolase activity"/>
    <property type="evidence" value="ECO:0007669"/>
    <property type="project" value="UniProtKB-KW"/>
</dbReference>
<dbReference type="InterPro" id="IPR021745">
    <property type="entry name" value="CbiG_mid"/>
</dbReference>
<evidence type="ECO:0000313" key="4">
    <source>
        <dbReference type="EMBL" id="MFC5713152.1"/>
    </source>
</evidence>
<feature type="domain" description="CobE/GbiG C-terminal" evidence="1">
    <location>
        <begin position="239"/>
        <end position="355"/>
    </location>
</feature>
<evidence type="ECO:0000259" key="2">
    <source>
        <dbReference type="Pfam" id="PF11760"/>
    </source>
</evidence>
<evidence type="ECO:0000259" key="1">
    <source>
        <dbReference type="Pfam" id="PF01890"/>
    </source>
</evidence>
<dbReference type="SUPFAM" id="SSF159672">
    <property type="entry name" value="CbiG N-terminal domain-like"/>
    <property type="match status" value="1"/>
</dbReference>
<feature type="domain" description="Cobalamin biosynthesis central region" evidence="3">
    <location>
        <begin position="141"/>
        <end position="236"/>
    </location>
</feature>
<sequence length="369" mass="41050">MDKVALVAITKHGIEHVRQLKKRMANADVYYMKKHAKGDEEELGITLFEGSVRLQMEHFFKEYDGIVFVISLGAVVRMIAPHVKDKKVDPAVVVIDDKGEYVISVLSGHIGGANELTKVVARELQAQSVITTASDVQQTIPVDIFGREYGWTIEDFTHVTPVSASVVNEEPIVIVQESGEKGWWKHNRELPSHMKVVHSCEEALGETFHAALLITHRVLGADRYKDLLSASVIYRPKTIHLGVGCNRGTSAEEIQQVIDETLQELELSSLSVNGIATIDLKKDEEGLQKVCKDNNWSFTYYSPEQLNKQPMKNPSETVYKYTGAYGVSEPAALLSAGTDELFLEKKKSGNVTVSIGISQHHAKELQRKV</sequence>
<dbReference type="Gene3D" id="3.40.50.11220">
    <property type="match status" value="1"/>
</dbReference>
<dbReference type="Pfam" id="PF01890">
    <property type="entry name" value="CbiG_C"/>
    <property type="match status" value="1"/>
</dbReference>
<dbReference type="InterPro" id="IPR021744">
    <property type="entry name" value="CbiG_N"/>
</dbReference>
<evidence type="ECO:0000313" key="5">
    <source>
        <dbReference type="Proteomes" id="UP001596142"/>
    </source>
</evidence>
<evidence type="ECO:0000259" key="3">
    <source>
        <dbReference type="Pfam" id="PF11761"/>
    </source>
</evidence>
<dbReference type="RefSeq" id="WP_385940689.1">
    <property type="nucleotide sequence ID" value="NZ_JBHSOZ010000004.1"/>
</dbReference>
<proteinExistence type="predicted"/>
<dbReference type="InterPro" id="IPR052553">
    <property type="entry name" value="CbiG_hydrolase"/>
</dbReference>
<dbReference type="SUPFAM" id="SSF159664">
    <property type="entry name" value="CobE/GbiG C-terminal domain-like"/>
    <property type="match status" value="1"/>
</dbReference>
<dbReference type="InterPro" id="IPR038029">
    <property type="entry name" value="GbiG_N_sf"/>
</dbReference>
<comment type="caution">
    <text evidence="4">The sequence shown here is derived from an EMBL/GenBank/DDBJ whole genome shotgun (WGS) entry which is preliminary data.</text>
</comment>